<keyword evidence="2" id="KW-0963">Cytoplasm</keyword>
<dbReference type="Pfam" id="PF13012">
    <property type="entry name" value="MitMem_reg"/>
    <property type="match status" value="1"/>
</dbReference>
<evidence type="ECO:0000259" key="3">
    <source>
        <dbReference type="PROSITE" id="PS50249"/>
    </source>
</evidence>
<dbReference type="Pfam" id="PF01398">
    <property type="entry name" value="JAB"/>
    <property type="match status" value="1"/>
</dbReference>
<keyword evidence="2" id="KW-0736">Signalosome</keyword>
<dbReference type="Gene3D" id="3.40.140.10">
    <property type="entry name" value="Cytidine Deaminase, domain 2"/>
    <property type="match status" value="1"/>
</dbReference>
<organism evidence="4 5">
    <name type="scientific">Sphagnum jensenii</name>
    <dbReference type="NCBI Taxonomy" id="128206"/>
    <lineage>
        <taxon>Eukaryota</taxon>
        <taxon>Viridiplantae</taxon>
        <taxon>Streptophyta</taxon>
        <taxon>Embryophyta</taxon>
        <taxon>Bryophyta</taxon>
        <taxon>Sphagnophytina</taxon>
        <taxon>Sphagnopsida</taxon>
        <taxon>Sphagnales</taxon>
        <taxon>Sphagnaceae</taxon>
        <taxon>Sphagnum</taxon>
    </lineage>
</organism>
<comment type="similarity">
    <text evidence="1 2">Belongs to the peptidase M67A family. CSN6 subfamily.</text>
</comment>
<dbReference type="InterPro" id="IPR024969">
    <property type="entry name" value="EIF3F/CSN6-like_C"/>
</dbReference>
<evidence type="ECO:0000313" key="5">
    <source>
        <dbReference type="Proteomes" id="UP001497522"/>
    </source>
</evidence>
<dbReference type="CDD" id="cd08063">
    <property type="entry name" value="MPN_CSN6"/>
    <property type="match status" value="1"/>
</dbReference>
<dbReference type="InterPro" id="IPR000555">
    <property type="entry name" value="JAMM/MPN+_dom"/>
</dbReference>
<name>A0ABP1BE54_9BRYO</name>
<reference evidence="4" key="1">
    <citation type="submission" date="2024-03" db="EMBL/GenBank/DDBJ databases">
        <authorList>
            <consortium name="ELIXIR-Norway"/>
            <consortium name="Elixir Norway"/>
        </authorList>
    </citation>
    <scope>NUCLEOTIDE SEQUENCE</scope>
</reference>
<protein>
    <recommendedName>
        <fullName evidence="2">COP9 signalosome complex subunit 6</fullName>
    </recommendedName>
</protein>
<sequence>MSSSSGLTFKLHPLVILNISDHYTRIKAQQSGSASRPVPPGPRVYGCVLGVQTGRTVEIFNSFELHYDATQNVLDRAFLESKQEQYKKVFPKYDVLGWYSTGSDIQDSDMLIHKALTDINESPVYLLLNPTINHAQKDLPISIFESELHVIEGVPSLIFVNASYTIETVEAERISVDHVAHIKPSDGSSAATQLAAHLTGMHSAIKMLNSRIRVLHHHLVSIQKGEVPYEHSLLRQVSSLVRRLPAIDSSRFQDDFVMEYNDTLLMTYLATITKCSSTMNELVDKFNTAYDKQNRRPGRSTFI</sequence>
<comment type="subcellular location">
    <subcellularLocation>
        <location evidence="2">Cytoplasm</location>
    </subcellularLocation>
    <subcellularLocation>
        <location evidence="2">Nucleus</location>
    </subcellularLocation>
</comment>
<comment type="function">
    <text evidence="2">Component of the COP9 signalosome complex (CSN), a complex involved in various cellular and developmental processes.</text>
</comment>
<dbReference type="PANTHER" id="PTHR10540">
    <property type="entry name" value="EUKARYOTIC TRANSLATION INITIATION FACTOR 3 SUBUNIT F-RELATED"/>
    <property type="match status" value="1"/>
</dbReference>
<evidence type="ECO:0000256" key="2">
    <source>
        <dbReference type="RuleBase" id="RU367006"/>
    </source>
</evidence>
<accession>A0ABP1BE54</accession>
<keyword evidence="2" id="KW-0539">Nucleus</keyword>
<dbReference type="EMBL" id="OZ023704">
    <property type="protein sequence ID" value="CAK9873661.1"/>
    <property type="molecule type" value="Genomic_DNA"/>
</dbReference>
<evidence type="ECO:0000313" key="4">
    <source>
        <dbReference type="EMBL" id="CAK9873661.1"/>
    </source>
</evidence>
<gene>
    <name evidence="4" type="ORF">CSSPJE1EN2_LOCUS16133</name>
</gene>
<dbReference type="SMART" id="SM00232">
    <property type="entry name" value="JAB_MPN"/>
    <property type="match status" value="1"/>
</dbReference>
<keyword evidence="5" id="KW-1185">Reference proteome</keyword>
<dbReference type="InterPro" id="IPR033859">
    <property type="entry name" value="MPN_CSN6"/>
</dbReference>
<proteinExistence type="inferred from homology"/>
<dbReference type="Proteomes" id="UP001497522">
    <property type="component" value="Chromosome 3"/>
</dbReference>
<dbReference type="PROSITE" id="PS50249">
    <property type="entry name" value="MPN"/>
    <property type="match status" value="1"/>
</dbReference>
<evidence type="ECO:0000256" key="1">
    <source>
        <dbReference type="ARBA" id="ARBA00010893"/>
    </source>
</evidence>
<dbReference type="PANTHER" id="PTHR10540:SF8">
    <property type="entry name" value="COP9 SIGNALOSOME COMPLEX SUBUNIT 6"/>
    <property type="match status" value="1"/>
</dbReference>
<feature type="domain" description="MPN" evidence="3">
    <location>
        <begin position="9"/>
        <end position="150"/>
    </location>
</feature>
<dbReference type="InterPro" id="IPR037518">
    <property type="entry name" value="MPN"/>
</dbReference>